<sequence length="102" mass="10840">MARGPDATTLLERALAAPLAAFGGTIVESDCVRWASATFVGARHRLVLAGDDGVAARDWLAALPEADWALRGHLVADVRLVDRNAADSRFTATIEILTVEVD</sequence>
<protein>
    <recommendedName>
        <fullName evidence="3">DUF3168 domain-containing protein</fullName>
    </recommendedName>
</protein>
<evidence type="ECO:0008006" key="3">
    <source>
        <dbReference type="Google" id="ProtNLM"/>
    </source>
</evidence>
<keyword evidence="2" id="KW-1185">Reference proteome</keyword>
<dbReference type="EMBL" id="CP101740">
    <property type="protein sequence ID" value="UUL81457.1"/>
    <property type="molecule type" value="Genomic_DNA"/>
</dbReference>
<proteinExistence type="predicted"/>
<accession>A0ABY5L4N8</accession>
<gene>
    <name evidence="1" type="ORF">NMP03_09545</name>
</gene>
<dbReference type="Proteomes" id="UP001058533">
    <property type="component" value="Chromosome"/>
</dbReference>
<dbReference type="RefSeq" id="WP_256505137.1">
    <property type="nucleotide sequence ID" value="NZ_CP101740.1"/>
</dbReference>
<reference evidence="1" key="1">
    <citation type="submission" date="2022-07" db="EMBL/GenBank/DDBJ databases">
        <title>Sphingomonas sp. nov., a novel bacterium isolated from the north slope of the Mount Everest.</title>
        <authorList>
            <person name="Cui X."/>
            <person name="Liu Y."/>
        </authorList>
    </citation>
    <scope>NUCLEOTIDE SEQUENCE</scope>
    <source>
        <strain evidence="1">S5-59</strain>
    </source>
</reference>
<organism evidence="1 2">
    <name type="scientific">Sphingomonas qomolangmaensis</name>
    <dbReference type="NCBI Taxonomy" id="2918765"/>
    <lineage>
        <taxon>Bacteria</taxon>
        <taxon>Pseudomonadati</taxon>
        <taxon>Pseudomonadota</taxon>
        <taxon>Alphaproteobacteria</taxon>
        <taxon>Sphingomonadales</taxon>
        <taxon>Sphingomonadaceae</taxon>
        <taxon>Sphingomonas</taxon>
    </lineage>
</organism>
<evidence type="ECO:0000313" key="1">
    <source>
        <dbReference type="EMBL" id="UUL81457.1"/>
    </source>
</evidence>
<name>A0ABY5L4N8_9SPHN</name>
<evidence type="ECO:0000313" key="2">
    <source>
        <dbReference type="Proteomes" id="UP001058533"/>
    </source>
</evidence>